<evidence type="ECO:0000313" key="2">
    <source>
        <dbReference type="EMBL" id="CAK1545373.1"/>
    </source>
</evidence>
<evidence type="ECO:0000313" key="3">
    <source>
        <dbReference type="Proteomes" id="UP001497472"/>
    </source>
</evidence>
<keyword evidence="3" id="KW-1185">Reference proteome</keyword>
<dbReference type="EMBL" id="CAVLEF010000007">
    <property type="protein sequence ID" value="CAK1545373.1"/>
    <property type="molecule type" value="Genomic_DNA"/>
</dbReference>
<sequence length="86" mass="10099">MWEGIYRVLKRTEVRKEDVPLIKEGRVLGMDESAELLTRTFYPDDDEGEDKQVHKEIRAKAQLVNEGPDDDSPEPLVHKYKSWERS</sequence>
<reference evidence="2 3" key="1">
    <citation type="submission" date="2023-11" db="EMBL/GenBank/DDBJ databases">
        <authorList>
            <person name="Okamura Y."/>
        </authorList>
    </citation>
    <scope>NUCLEOTIDE SEQUENCE [LARGE SCALE GENOMIC DNA]</scope>
</reference>
<accession>A0AAV1J9U8</accession>
<protein>
    <submittedName>
        <fullName evidence="2">Uncharacterized protein</fullName>
    </submittedName>
</protein>
<feature type="region of interest" description="Disordered" evidence="1">
    <location>
        <begin position="61"/>
        <end position="86"/>
    </location>
</feature>
<gene>
    <name evidence="2" type="ORF">LNINA_LOCUS5033</name>
</gene>
<comment type="caution">
    <text evidence="2">The sequence shown here is derived from an EMBL/GenBank/DDBJ whole genome shotgun (WGS) entry which is preliminary data.</text>
</comment>
<organism evidence="2 3">
    <name type="scientific">Leptosia nina</name>
    <dbReference type="NCBI Taxonomy" id="320188"/>
    <lineage>
        <taxon>Eukaryota</taxon>
        <taxon>Metazoa</taxon>
        <taxon>Ecdysozoa</taxon>
        <taxon>Arthropoda</taxon>
        <taxon>Hexapoda</taxon>
        <taxon>Insecta</taxon>
        <taxon>Pterygota</taxon>
        <taxon>Neoptera</taxon>
        <taxon>Endopterygota</taxon>
        <taxon>Lepidoptera</taxon>
        <taxon>Glossata</taxon>
        <taxon>Ditrysia</taxon>
        <taxon>Papilionoidea</taxon>
        <taxon>Pieridae</taxon>
        <taxon>Pierinae</taxon>
        <taxon>Leptosia</taxon>
    </lineage>
</organism>
<dbReference type="Proteomes" id="UP001497472">
    <property type="component" value="Unassembled WGS sequence"/>
</dbReference>
<name>A0AAV1J9U8_9NEOP</name>
<dbReference type="AlphaFoldDB" id="A0AAV1J9U8"/>
<proteinExistence type="predicted"/>
<evidence type="ECO:0000256" key="1">
    <source>
        <dbReference type="SAM" id="MobiDB-lite"/>
    </source>
</evidence>